<feature type="domain" description="Peptidase C14 caspase" evidence="1">
    <location>
        <begin position="7"/>
        <end position="71"/>
    </location>
</feature>
<dbReference type="AlphaFoldDB" id="A0A017HQH5"/>
<dbReference type="InterPro" id="IPR050767">
    <property type="entry name" value="Sel1_AlgK"/>
</dbReference>
<proteinExistence type="predicted"/>
<dbReference type="PANTHER" id="PTHR11102:SF160">
    <property type="entry name" value="ERAD-ASSOCIATED E3 UBIQUITIN-PROTEIN LIGASE COMPONENT HRD3"/>
    <property type="match status" value="1"/>
</dbReference>
<protein>
    <recommendedName>
        <fullName evidence="5">Peptidoglycan binding-like domain-containing protein</fullName>
    </recommendedName>
</protein>
<dbReference type="InterPro" id="IPR029030">
    <property type="entry name" value="Caspase-like_dom_sf"/>
</dbReference>
<dbReference type="HOGENOM" id="CLU_871211_0_0_5"/>
<dbReference type="RefSeq" id="WP_169791172.1">
    <property type="nucleotide sequence ID" value="NZ_KK088581.1"/>
</dbReference>
<dbReference type="InterPro" id="IPR011990">
    <property type="entry name" value="TPR-like_helical_dom_sf"/>
</dbReference>
<dbReference type="InterPro" id="IPR011600">
    <property type="entry name" value="Pept_C14_caspase"/>
</dbReference>
<accession>A0A017HQH5</accession>
<dbReference type="Pfam" id="PF00656">
    <property type="entry name" value="Peptidase_C14"/>
    <property type="match status" value="1"/>
</dbReference>
<evidence type="ECO:0000313" key="3">
    <source>
        <dbReference type="EMBL" id="EYD76428.1"/>
    </source>
</evidence>
<dbReference type="GO" id="GO:0006508">
    <property type="term" value="P:proteolysis"/>
    <property type="evidence" value="ECO:0007669"/>
    <property type="project" value="InterPro"/>
</dbReference>
<evidence type="ECO:0000313" key="4">
    <source>
        <dbReference type="Proteomes" id="UP000019666"/>
    </source>
</evidence>
<dbReference type="PATRIC" id="fig|442562.3.peg.1961"/>
<sequence>MTPDRGTLVAYAASKGQVSWDGGGRNSPFALALIDAMAMPGLEIGQMFREVRDTVLAETGNRQEPYTYGSLSSTPFYLVGPEAQAEEEATDAEVPEARWARIGPEEEAQLLAMADAGDPRSLLSLAYLKMYAEPPRGDMAAAVTYLQEAAAAGDPEAMFNLAIVYEKGRGVPADPERALQLYEASAARDYAAAINTMGFLRYSGGLGIAQDRARAVDDFRRAADLRWPDAMFNYALMINGGRVDGQGPEAAAHYLYEALRAGGQRVFDQLTEHPRVLSVATRRALQDELQGRGFYDGPIDGVYGAGTQSAIRLAFGLDL</sequence>
<feature type="domain" description="Peptidoglycan binding-like" evidence="2">
    <location>
        <begin position="282"/>
        <end position="312"/>
    </location>
</feature>
<gene>
    <name evidence="3" type="ORF">Rumeso_01986</name>
</gene>
<dbReference type="Pfam" id="PF08238">
    <property type="entry name" value="Sel1"/>
    <property type="match status" value="4"/>
</dbReference>
<dbReference type="GO" id="GO:0004197">
    <property type="term" value="F:cysteine-type endopeptidase activity"/>
    <property type="evidence" value="ECO:0007669"/>
    <property type="project" value="InterPro"/>
</dbReference>
<evidence type="ECO:0000259" key="1">
    <source>
        <dbReference type="Pfam" id="PF00656"/>
    </source>
</evidence>
<reference evidence="3 4" key="1">
    <citation type="submission" date="2013-02" db="EMBL/GenBank/DDBJ databases">
        <authorList>
            <person name="Fiebig A."/>
            <person name="Goeker M."/>
            <person name="Klenk H.-P.P."/>
        </authorList>
    </citation>
    <scope>NUCLEOTIDE SEQUENCE [LARGE SCALE GENOMIC DNA]</scope>
    <source>
        <strain evidence="3 4">DSM 19309</strain>
    </source>
</reference>
<dbReference type="SUPFAM" id="SSF81901">
    <property type="entry name" value="HCP-like"/>
    <property type="match status" value="1"/>
</dbReference>
<dbReference type="Pfam" id="PF01471">
    <property type="entry name" value="PG_binding_1"/>
    <property type="match status" value="1"/>
</dbReference>
<dbReference type="SMART" id="SM00671">
    <property type="entry name" value="SEL1"/>
    <property type="match status" value="4"/>
</dbReference>
<keyword evidence="4" id="KW-1185">Reference proteome</keyword>
<dbReference type="SUPFAM" id="SSF52129">
    <property type="entry name" value="Caspase-like"/>
    <property type="match status" value="1"/>
</dbReference>
<dbReference type="InterPro" id="IPR036365">
    <property type="entry name" value="PGBD-like_sf"/>
</dbReference>
<dbReference type="InterPro" id="IPR002477">
    <property type="entry name" value="Peptidoglycan-bd-like"/>
</dbReference>
<dbReference type="PANTHER" id="PTHR11102">
    <property type="entry name" value="SEL-1-LIKE PROTEIN"/>
    <property type="match status" value="1"/>
</dbReference>
<evidence type="ECO:0000259" key="2">
    <source>
        <dbReference type="Pfam" id="PF01471"/>
    </source>
</evidence>
<name>A0A017HQH5_9RHOB</name>
<dbReference type="Gene3D" id="3.40.50.1460">
    <property type="match status" value="1"/>
</dbReference>
<dbReference type="SUPFAM" id="SSF47090">
    <property type="entry name" value="PGBD-like"/>
    <property type="match status" value="1"/>
</dbReference>
<dbReference type="Proteomes" id="UP000019666">
    <property type="component" value="Unassembled WGS sequence"/>
</dbReference>
<dbReference type="EMBL" id="AOSK01000044">
    <property type="protein sequence ID" value="EYD76428.1"/>
    <property type="molecule type" value="Genomic_DNA"/>
</dbReference>
<comment type="caution">
    <text evidence="3">The sequence shown here is derived from an EMBL/GenBank/DDBJ whole genome shotgun (WGS) entry which is preliminary data.</text>
</comment>
<evidence type="ECO:0008006" key="5">
    <source>
        <dbReference type="Google" id="ProtNLM"/>
    </source>
</evidence>
<dbReference type="Gene3D" id="1.25.40.10">
    <property type="entry name" value="Tetratricopeptide repeat domain"/>
    <property type="match status" value="1"/>
</dbReference>
<dbReference type="InterPro" id="IPR006597">
    <property type="entry name" value="Sel1-like"/>
</dbReference>
<dbReference type="STRING" id="442562.Rumeso_01986"/>
<organism evidence="3 4">
    <name type="scientific">Rubellimicrobium mesophilum DSM 19309</name>
    <dbReference type="NCBI Taxonomy" id="442562"/>
    <lineage>
        <taxon>Bacteria</taxon>
        <taxon>Pseudomonadati</taxon>
        <taxon>Pseudomonadota</taxon>
        <taxon>Alphaproteobacteria</taxon>
        <taxon>Rhodobacterales</taxon>
        <taxon>Roseobacteraceae</taxon>
        <taxon>Rubellimicrobium</taxon>
    </lineage>
</organism>